<dbReference type="SUPFAM" id="SSF48576">
    <property type="entry name" value="Terpenoid synthases"/>
    <property type="match status" value="1"/>
</dbReference>
<proteinExistence type="predicted"/>
<gene>
    <name evidence="2" type="ORF">MAGMO_3183</name>
</gene>
<evidence type="ECO:0000313" key="2">
    <source>
        <dbReference type="EMBL" id="CRH07323.1"/>
    </source>
</evidence>
<organism evidence="2">
    <name type="scientific">Magnetococcus massalia (strain MO-1)</name>
    <dbReference type="NCBI Taxonomy" id="451514"/>
    <lineage>
        <taxon>Bacteria</taxon>
        <taxon>Pseudomonadati</taxon>
        <taxon>Pseudomonadota</taxon>
        <taxon>Magnetococcia</taxon>
        <taxon>Magnetococcales</taxon>
        <taxon>Magnetococcaceae</taxon>
        <taxon>Magnetococcus</taxon>
    </lineage>
</organism>
<dbReference type="PANTHER" id="PTHR31480">
    <property type="entry name" value="BIFUNCTIONAL LYCOPENE CYCLASE/PHYTOENE SYNTHASE"/>
    <property type="match status" value="1"/>
</dbReference>
<dbReference type="InterPro" id="IPR017828">
    <property type="entry name" value="SQ_synth_HpnD-like"/>
</dbReference>
<dbReference type="SFLD" id="SFLDG01018">
    <property type="entry name" value="Squalene/Phytoene_Synthase_Lik"/>
    <property type="match status" value="1"/>
</dbReference>
<accession>A0A1S7LLN8</accession>
<dbReference type="GO" id="GO:0051996">
    <property type="term" value="F:squalene synthase [NAD(P)H] activity"/>
    <property type="evidence" value="ECO:0007669"/>
    <property type="project" value="InterPro"/>
</dbReference>
<dbReference type="InterPro" id="IPR033904">
    <property type="entry name" value="Trans_IPPS_HH"/>
</dbReference>
<dbReference type="EMBL" id="LO017727">
    <property type="protein sequence ID" value="CRH07323.1"/>
    <property type="molecule type" value="Genomic_DNA"/>
</dbReference>
<dbReference type="InterPro" id="IPR044843">
    <property type="entry name" value="Trans_IPPS_bact-type"/>
</dbReference>
<dbReference type="Pfam" id="PF00494">
    <property type="entry name" value="SQS_PSY"/>
    <property type="match status" value="1"/>
</dbReference>
<name>A0A1S7LLN8_MAGMO</name>
<dbReference type="InterPro" id="IPR019845">
    <property type="entry name" value="Squalene/phytoene_synthase_CS"/>
</dbReference>
<dbReference type="PROSITE" id="PS01045">
    <property type="entry name" value="SQUALEN_PHYTOEN_SYN_2"/>
    <property type="match status" value="1"/>
</dbReference>
<dbReference type="InterPro" id="IPR002060">
    <property type="entry name" value="Squ/phyt_synthse"/>
</dbReference>
<dbReference type="GO" id="GO:0004311">
    <property type="term" value="F:geranylgeranyl diphosphate synthase activity"/>
    <property type="evidence" value="ECO:0007669"/>
    <property type="project" value="InterPro"/>
</dbReference>
<evidence type="ECO:0000256" key="1">
    <source>
        <dbReference type="ARBA" id="ARBA00022679"/>
    </source>
</evidence>
<dbReference type="SFLD" id="SFLDS00005">
    <property type="entry name" value="Isoprenoid_Synthase_Type_I"/>
    <property type="match status" value="1"/>
</dbReference>
<dbReference type="AlphaFoldDB" id="A0A1S7LLN8"/>
<sequence>MTPHQYCQDRVRRSGSSFYWPMKLLSGTQRQGLFALYAFCREVDDIVDRDLDPRAAQLKLLWWRQEIDEIFSGQPRHPVARALKELQPHFQWQPAPFLAILDGMVMDLQPQLYPTMVELTDYCAKVSVAVGLAALKVFGAEGESAERYAHHLGMALQLTNIIRDVAEDAQRGRIYLPEDLLTRHGVAREEILQGDRPPALTQAMIELSSLAEEHFTQASQLVDGPLYGKLLAARAMGAVYHARLRRLITLEFPQDKQQAGISRWHKIRLCLRCWLATRLSWLRQYDAR</sequence>
<keyword evidence="1 2" id="KW-0808">Transferase</keyword>
<dbReference type="GO" id="GO:0016117">
    <property type="term" value="P:carotenoid biosynthetic process"/>
    <property type="evidence" value="ECO:0007669"/>
    <property type="project" value="InterPro"/>
</dbReference>
<protein>
    <submittedName>
        <fullName evidence="2">Putative squalene/phytoene synthase</fullName>
        <ecNumber evidence="2">2.5.1.32</ecNumber>
    </submittedName>
</protein>
<dbReference type="Gene3D" id="1.10.600.10">
    <property type="entry name" value="Farnesyl Diphosphate Synthase"/>
    <property type="match status" value="1"/>
</dbReference>
<reference evidence="2" key="1">
    <citation type="submission" date="2015-04" db="EMBL/GenBank/DDBJ databases">
        <authorList>
            <person name="Syromyatnikov M.Y."/>
            <person name="Popov V.N."/>
        </authorList>
    </citation>
    <scope>NUCLEOTIDE SEQUENCE</scope>
    <source>
        <strain evidence="2">MO-1</strain>
    </source>
</reference>
<dbReference type="EC" id="2.5.1.32" evidence="2"/>
<dbReference type="InterPro" id="IPR008949">
    <property type="entry name" value="Isoprenoid_synthase_dom_sf"/>
</dbReference>
<dbReference type="CDD" id="cd00683">
    <property type="entry name" value="Trans_IPPS_HH"/>
    <property type="match status" value="1"/>
</dbReference>
<dbReference type="SFLD" id="SFLDG01212">
    <property type="entry name" value="Phytoene_synthase_like"/>
    <property type="match status" value="1"/>
</dbReference>
<dbReference type="NCBIfam" id="TIGR03465">
    <property type="entry name" value="HpnD"/>
    <property type="match status" value="1"/>
</dbReference>